<reference evidence="2" key="1">
    <citation type="journal article" date="2019" name="Int. J. Syst. Evol. Microbiol.">
        <title>The Global Catalogue of Microorganisms (GCM) 10K type strain sequencing project: providing services to taxonomists for standard genome sequencing and annotation.</title>
        <authorList>
            <consortium name="The Broad Institute Genomics Platform"/>
            <consortium name="The Broad Institute Genome Sequencing Center for Infectious Disease"/>
            <person name="Wu L."/>
            <person name="Ma J."/>
        </authorList>
    </citation>
    <scope>NUCLEOTIDE SEQUENCE [LARGE SCALE GENOMIC DNA]</scope>
    <source>
        <strain evidence="2">JCM 17666</strain>
    </source>
</reference>
<dbReference type="Proteomes" id="UP001501671">
    <property type="component" value="Unassembled WGS sequence"/>
</dbReference>
<gene>
    <name evidence="1" type="ORF">GCM10023144_47780</name>
</gene>
<evidence type="ECO:0000313" key="2">
    <source>
        <dbReference type="Proteomes" id="UP001501671"/>
    </source>
</evidence>
<protein>
    <submittedName>
        <fullName evidence="1">Uncharacterized protein</fullName>
    </submittedName>
</protein>
<accession>A0ABP8HTK1</accession>
<name>A0ABP8HTK1_9BURK</name>
<dbReference type="EMBL" id="BAABFO010000045">
    <property type="protein sequence ID" value="GAA4344244.1"/>
    <property type="molecule type" value="Genomic_DNA"/>
</dbReference>
<organism evidence="1 2">
    <name type="scientific">Pigmentiphaga soli</name>
    <dbReference type="NCBI Taxonomy" id="1007095"/>
    <lineage>
        <taxon>Bacteria</taxon>
        <taxon>Pseudomonadati</taxon>
        <taxon>Pseudomonadota</taxon>
        <taxon>Betaproteobacteria</taxon>
        <taxon>Burkholderiales</taxon>
        <taxon>Alcaligenaceae</taxon>
        <taxon>Pigmentiphaga</taxon>
    </lineage>
</organism>
<evidence type="ECO:0000313" key="1">
    <source>
        <dbReference type="EMBL" id="GAA4344244.1"/>
    </source>
</evidence>
<dbReference type="RefSeq" id="WP_345252476.1">
    <property type="nucleotide sequence ID" value="NZ_BAABFO010000045.1"/>
</dbReference>
<comment type="caution">
    <text evidence="1">The sequence shown here is derived from an EMBL/GenBank/DDBJ whole genome shotgun (WGS) entry which is preliminary data.</text>
</comment>
<sequence>MGGLLRSLGWTREDCFRMARRCAFLAAFSCLFLWGLVKVGAVCPALLDIMALRLL</sequence>
<proteinExistence type="predicted"/>
<keyword evidence="2" id="KW-1185">Reference proteome</keyword>